<dbReference type="OrthoDB" id="8954335at2759"/>
<evidence type="ECO:0000256" key="2">
    <source>
        <dbReference type="SAM" id="Coils"/>
    </source>
</evidence>
<feature type="region of interest" description="Disordered" evidence="3">
    <location>
        <begin position="1321"/>
        <end position="1356"/>
    </location>
</feature>
<reference evidence="5" key="1">
    <citation type="submission" date="2021-11" db="EMBL/GenBank/DDBJ databases">
        <authorList>
            <person name="Schell T."/>
        </authorList>
    </citation>
    <scope>NUCLEOTIDE SEQUENCE</scope>
    <source>
        <strain evidence="5">M5</strain>
    </source>
</reference>
<dbReference type="EMBL" id="CAKKLH010000002">
    <property type="protein sequence ID" value="CAH0098407.1"/>
    <property type="molecule type" value="Genomic_DNA"/>
</dbReference>
<dbReference type="PANTHER" id="PTHR31594">
    <property type="entry name" value="AIG1-TYPE G DOMAIN-CONTAINING PROTEIN"/>
    <property type="match status" value="1"/>
</dbReference>
<dbReference type="Gene3D" id="3.40.50.300">
    <property type="entry name" value="P-loop containing nucleotide triphosphate hydrolases"/>
    <property type="match status" value="1"/>
</dbReference>
<dbReference type="CDD" id="cd00063">
    <property type="entry name" value="FN3"/>
    <property type="match status" value="2"/>
</dbReference>
<gene>
    <name evidence="5" type="ORF">DGAL_LOCUS459</name>
</gene>
<dbReference type="PROSITE" id="PS50853">
    <property type="entry name" value="FN3"/>
    <property type="match status" value="2"/>
</dbReference>
<accession>A0A8J2RLF9</accession>
<dbReference type="FunFam" id="3.40.50.300:FF:003286">
    <property type="entry name" value="Uncharacterized protein"/>
    <property type="match status" value="1"/>
</dbReference>
<keyword evidence="1" id="KW-0547">Nucleotide-binding</keyword>
<evidence type="ECO:0000256" key="1">
    <source>
        <dbReference type="RuleBase" id="RU004560"/>
    </source>
</evidence>
<sequence length="1380" mass="156281">MAGEIERHYVKVAALGRRFHLGDLYNYRNDNIIEGNQQHLASATQVASQFNLEVMTSGSDSNKWELMNLDEHLQASVAAGLIEKYRGASNYVNDRWNPAQATKTVRCLVQSKKESLDLKKLIESEVPFLLKDEDEMRKSEATHVIVGVVYGAEAYCVLTQDLNGKEEDLEDIKENLSRLSKKFENSLEDGQTVSDFTDQFEKEEVKQLNRMKCRVYADLQSQTVRECGFFDAYKNCLKLIEQIQNPTDNKAVPIAAVLCPLKVILTPDRGWPPFEHRNVDADLFARCSSILDELDNVGVKVDAIRKINKKVSRNSLSRFGDALTKYKALVMKSLKSAVVKVREIVDDDDSEIEKIANIVENHHIFKPSQLRLWLSFKEAELEMAGKMGGVTGILFVADKQQLEKELTESLDKKYAIVLNVPALDEKSEEILKVMKDYVENYSKLVAVDDDDVDMDEDEDDQVGEDKLPWHMIQRKKKQVMDKIREFASHVQKNNHLEKKVHFIITPAEAGRRNCPYSIYGDGNLLKENMSGLPSPPINLKIHLVKLNKKSTPSIRLEWDYEDLGYPCHFVVEFKLKNSSDSWTQQKTTKVGEKQLILNFKIGLEMEIRVAADTCIGRSEFSDIIDTSVIDINEENDFEEDATSCSSKENRLPINPQPKKINSHQVMKTAVPAAQPAFKNRALLKPPADLQLDWVTQTTAELTWSRPSKGMGSKPNFSFQVRYWNNEEEDSEYQQMDLSPTENGCRLENLEPETTYFINIVAVSDDGQETSDPTESLQLTTQAEEVRFAETIVKRCKKIGNRNGMDLFAVPLTKSSGSRTTADRFTFGRADGHHNGKIQHKTILVMGATGSGKTTLINGMINYIFNVQWEDTFRFQLIQEQMAGRSQVDSQTSCITAYDIHHAEGFRVPYSLTIVDTPGYGDTKGLDRDQEITEMVRKFFEDKNGIQELDVIGFVAQASLPRLTPTQIYIFDSVLSIFGNDVKENINFLLTFADSQVPPVLSAITQAGLPCPIDAVTGEPLNNKFNNSGFFCSSRETSGNTADKFNRFFWKMGMENFKNFFSVLASMKTKSLSLTKQVLDERKQLEATVDGLQPLIKIGLAKMEEMRKTKQMISNCQAQIDANENVEFVVEVNMPKKVDNLGGCLTNCNKCYVTCHNPCYIPNDDGKAGCAAMDSSMPAATRCCRICPEKCIWNMHANQPYRWEYSLEKQATSSDEIKQKYEAELKRKLTAEELVKVLEKDVEDNTKIVHQRVDTVARCIQKLDEIALRPNPFSTPQYIDLIIDAEQQEKRLGFKERIESLKKLRQMAVITSKIRDKQSLLTTDRKDDVNGESTDEEDGDDEETAIADDDDGASLKSLDDRLSNLMSSSDGHKFQSSFLNH</sequence>
<keyword evidence="6" id="KW-1185">Reference proteome</keyword>
<protein>
    <recommendedName>
        <fullName evidence="4">Fibronectin type-III domain-containing protein</fullName>
    </recommendedName>
</protein>
<dbReference type="Pfam" id="PF00041">
    <property type="entry name" value="fn3"/>
    <property type="match status" value="1"/>
</dbReference>
<feature type="domain" description="Fibronectin type-III" evidence="4">
    <location>
        <begin position="685"/>
        <end position="783"/>
    </location>
</feature>
<dbReference type="InterPro" id="IPR030379">
    <property type="entry name" value="G_SEPTIN_dom"/>
</dbReference>
<comment type="caution">
    <text evidence="5">The sequence shown here is derived from an EMBL/GenBank/DDBJ whole genome shotgun (WGS) entry which is preliminary data.</text>
</comment>
<dbReference type="InterPro" id="IPR036116">
    <property type="entry name" value="FN3_sf"/>
</dbReference>
<organism evidence="5 6">
    <name type="scientific">Daphnia galeata</name>
    <dbReference type="NCBI Taxonomy" id="27404"/>
    <lineage>
        <taxon>Eukaryota</taxon>
        <taxon>Metazoa</taxon>
        <taxon>Ecdysozoa</taxon>
        <taxon>Arthropoda</taxon>
        <taxon>Crustacea</taxon>
        <taxon>Branchiopoda</taxon>
        <taxon>Diplostraca</taxon>
        <taxon>Cladocera</taxon>
        <taxon>Anomopoda</taxon>
        <taxon>Daphniidae</taxon>
        <taxon>Daphnia</taxon>
    </lineage>
</organism>
<dbReference type="PANTHER" id="PTHR31594:SF14">
    <property type="entry name" value="FIBRONECTIN TYPE-III DOMAIN-CONTAINING PROTEIN"/>
    <property type="match status" value="1"/>
</dbReference>
<dbReference type="InterPro" id="IPR052090">
    <property type="entry name" value="Cytolytic_pore-forming_toxin"/>
</dbReference>
<evidence type="ECO:0000259" key="4">
    <source>
        <dbReference type="PROSITE" id="PS50853"/>
    </source>
</evidence>
<feature type="coiled-coil region" evidence="2">
    <location>
        <begin position="162"/>
        <end position="189"/>
    </location>
</feature>
<keyword evidence="1" id="KW-0342">GTP-binding</keyword>
<keyword evidence="2" id="KW-0175">Coiled coil</keyword>
<dbReference type="Proteomes" id="UP000789390">
    <property type="component" value="Unassembled WGS sequence"/>
</dbReference>
<dbReference type="InterPro" id="IPR027417">
    <property type="entry name" value="P-loop_NTPase"/>
</dbReference>
<dbReference type="CDD" id="cd00882">
    <property type="entry name" value="Ras_like_GTPase"/>
    <property type="match status" value="1"/>
</dbReference>
<evidence type="ECO:0000313" key="5">
    <source>
        <dbReference type="EMBL" id="CAH0098407.1"/>
    </source>
</evidence>
<proteinExistence type="inferred from homology"/>
<comment type="similarity">
    <text evidence="1">Belongs to the TRAFAC class TrmE-Era-EngA-EngB-Septin-like GTPase superfamily. Septin GTPase family.</text>
</comment>
<evidence type="ECO:0000313" key="6">
    <source>
        <dbReference type="Proteomes" id="UP000789390"/>
    </source>
</evidence>
<dbReference type="Gene3D" id="2.60.40.10">
    <property type="entry name" value="Immunoglobulins"/>
    <property type="match status" value="2"/>
</dbReference>
<name>A0A8J2RLF9_9CRUS</name>
<dbReference type="Pfam" id="PF00735">
    <property type="entry name" value="Septin"/>
    <property type="match status" value="1"/>
</dbReference>
<dbReference type="InterPro" id="IPR003961">
    <property type="entry name" value="FN3_dom"/>
</dbReference>
<dbReference type="GO" id="GO:0005525">
    <property type="term" value="F:GTP binding"/>
    <property type="evidence" value="ECO:0007669"/>
    <property type="project" value="UniProtKB-KW"/>
</dbReference>
<feature type="compositionally biased region" description="Acidic residues" evidence="3">
    <location>
        <begin position="1332"/>
        <end position="1351"/>
    </location>
</feature>
<dbReference type="SUPFAM" id="SSF49265">
    <property type="entry name" value="Fibronectin type III"/>
    <property type="match status" value="2"/>
</dbReference>
<dbReference type="SMART" id="SM00060">
    <property type="entry name" value="FN3"/>
    <property type="match status" value="2"/>
</dbReference>
<dbReference type="InterPro" id="IPR013783">
    <property type="entry name" value="Ig-like_fold"/>
</dbReference>
<feature type="domain" description="Fibronectin type-III" evidence="4">
    <location>
        <begin position="535"/>
        <end position="631"/>
    </location>
</feature>
<dbReference type="SUPFAM" id="SSF52540">
    <property type="entry name" value="P-loop containing nucleoside triphosphate hydrolases"/>
    <property type="match status" value="1"/>
</dbReference>
<evidence type="ECO:0000256" key="3">
    <source>
        <dbReference type="SAM" id="MobiDB-lite"/>
    </source>
</evidence>